<accession>A0A917I7R5</accession>
<dbReference type="AlphaFoldDB" id="A0A917I7R5"/>
<evidence type="ECO:0000313" key="2">
    <source>
        <dbReference type="Proteomes" id="UP000603912"/>
    </source>
</evidence>
<organism evidence="1 2">
    <name type="scientific">Alsobacter metallidurans</name>
    <dbReference type="NCBI Taxonomy" id="340221"/>
    <lineage>
        <taxon>Bacteria</taxon>
        <taxon>Pseudomonadati</taxon>
        <taxon>Pseudomonadota</taxon>
        <taxon>Alphaproteobacteria</taxon>
        <taxon>Hyphomicrobiales</taxon>
        <taxon>Alsobacteraceae</taxon>
        <taxon>Alsobacter</taxon>
    </lineage>
</organism>
<name>A0A917I7R5_9HYPH</name>
<comment type="caution">
    <text evidence="1">The sequence shown here is derived from an EMBL/GenBank/DDBJ whole genome shotgun (WGS) entry which is preliminary data.</text>
</comment>
<keyword evidence="2" id="KW-1185">Reference proteome</keyword>
<gene>
    <name evidence="1" type="ORF">GCM10007036_25440</name>
</gene>
<dbReference type="Proteomes" id="UP000603912">
    <property type="component" value="Unassembled WGS sequence"/>
</dbReference>
<proteinExistence type="predicted"/>
<reference evidence="1" key="1">
    <citation type="journal article" date="2014" name="Int. J. Syst. Evol. Microbiol.">
        <title>Complete genome sequence of Corynebacterium casei LMG S-19264T (=DSM 44701T), isolated from a smear-ripened cheese.</title>
        <authorList>
            <consortium name="US DOE Joint Genome Institute (JGI-PGF)"/>
            <person name="Walter F."/>
            <person name="Albersmeier A."/>
            <person name="Kalinowski J."/>
            <person name="Ruckert C."/>
        </authorList>
    </citation>
    <scope>NUCLEOTIDE SEQUENCE</scope>
    <source>
        <strain evidence="1">CGMCC 1.12214</strain>
    </source>
</reference>
<evidence type="ECO:0000313" key="1">
    <source>
        <dbReference type="EMBL" id="GGH21280.1"/>
    </source>
</evidence>
<reference evidence="1" key="2">
    <citation type="submission" date="2020-09" db="EMBL/GenBank/DDBJ databases">
        <authorList>
            <person name="Sun Q."/>
            <person name="Zhou Y."/>
        </authorList>
    </citation>
    <scope>NUCLEOTIDE SEQUENCE</scope>
    <source>
        <strain evidence="1">CGMCC 1.12214</strain>
    </source>
</reference>
<protein>
    <submittedName>
        <fullName evidence="1">Uncharacterized protein</fullName>
    </submittedName>
</protein>
<sequence length="102" mass="11040">MHGMLTQSHDTTRSRDREVSNLLHLCGDLALAITCESCGAVCTRTGAWLAAHPTFMCGRCFQDTSVRLNALIQAVQTAGEERSAAPRVLAEALPPLRPLRGH</sequence>
<dbReference type="EMBL" id="BMES01000002">
    <property type="protein sequence ID" value="GGH21280.1"/>
    <property type="molecule type" value="Genomic_DNA"/>
</dbReference>